<dbReference type="EMBL" id="MKKU01000156">
    <property type="protein sequence ID" value="RNF21426.1"/>
    <property type="molecule type" value="Genomic_DNA"/>
</dbReference>
<keyword evidence="3" id="KW-1185">Reference proteome</keyword>
<evidence type="ECO:0000313" key="3">
    <source>
        <dbReference type="Proteomes" id="UP000284403"/>
    </source>
</evidence>
<organism evidence="2 3">
    <name type="scientific">Trypanosoma conorhini</name>
    <dbReference type="NCBI Taxonomy" id="83891"/>
    <lineage>
        <taxon>Eukaryota</taxon>
        <taxon>Discoba</taxon>
        <taxon>Euglenozoa</taxon>
        <taxon>Kinetoplastea</taxon>
        <taxon>Metakinetoplastina</taxon>
        <taxon>Trypanosomatida</taxon>
        <taxon>Trypanosomatidae</taxon>
        <taxon>Trypanosoma</taxon>
    </lineage>
</organism>
<accession>A0A3R7LVH8</accession>
<feature type="compositionally biased region" description="Low complexity" evidence="1">
    <location>
        <begin position="249"/>
        <end position="258"/>
    </location>
</feature>
<dbReference type="GeneID" id="40317087"/>
<sequence>MSAGDRADVADVRPLPVWLRDPAQSDTSAELPVAEESAASPKLGGFPKEEGGGETPGALALILAELRKQSLCIEELRAALAEKEVYQTRFDVLTMVNVVVDAVCEEAMAHVRSTVEYTDLLSTVTLSFVSGEVSLLLEEMDDDVDFWGVKFTAGCVLSCHLAAGAGGSSIVVNIDTDKITDVTQLTLVAVSEEATRELYQALTALCGRGTASSVSRSSTPLSLQRAKLTSTATPLVELASASQLSAAARGGAGSSSQSYLQAVHTPTMRRRKRVMRPQLDAQVPVPAVAQQQPQRK</sequence>
<feature type="compositionally biased region" description="Low complexity" evidence="1">
    <location>
        <begin position="281"/>
        <end position="296"/>
    </location>
</feature>
<dbReference type="OrthoDB" id="253015at2759"/>
<dbReference type="Proteomes" id="UP000284403">
    <property type="component" value="Unassembled WGS sequence"/>
</dbReference>
<proteinExistence type="predicted"/>
<gene>
    <name evidence="2" type="ORF">Tco025E_03476</name>
</gene>
<comment type="caution">
    <text evidence="2">The sequence shown here is derived from an EMBL/GenBank/DDBJ whole genome shotgun (WGS) entry which is preliminary data.</text>
</comment>
<evidence type="ECO:0000256" key="1">
    <source>
        <dbReference type="SAM" id="MobiDB-lite"/>
    </source>
</evidence>
<reference evidence="2 3" key="1">
    <citation type="journal article" date="2018" name="BMC Genomics">
        <title>Genomic comparison of Trypanosoma conorhini and Trypanosoma rangeli to Trypanosoma cruzi strains of high and low virulence.</title>
        <authorList>
            <person name="Bradwell K.R."/>
            <person name="Koparde V.N."/>
            <person name="Matveyev A.V."/>
            <person name="Serrano M.G."/>
            <person name="Alves J.M."/>
            <person name="Parikh H."/>
            <person name="Huang B."/>
            <person name="Lee V."/>
            <person name="Espinosa-Alvarez O."/>
            <person name="Ortiz P.A."/>
            <person name="Costa-Martins A.G."/>
            <person name="Teixeira M.M."/>
            <person name="Buck G.A."/>
        </authorList>
    </citation>
    <scope>NUCLEOTIDE SEQUENCE [LARGE SCALE GENOMIC DNA]</scope>
    <source>
        <strain evidence="2 3">025E</strain>
    </source>
</reference>
<dbReference type="RefSeq" id="XP_029229529.1">
    <property type="nucleotide sequence ID" value="XM_029370394.1"/>
</dbReference>
<evidence type="ECO:0000313" key="2">
    <source>
        <dbReference type="EMBL" id="RNF21426.1"/>
    </source>
</evidence>
<dbReference type="AlphaFoldDB" id="A0A3R7LVH8"/>
<feature type="region of interest" description="Disordered" evidence="1">
    <location>
        <begin position="249"/>
        <end position="296"/>
    </location>
</feature>
<protein>
    <submittedName>
        <fullName evidence="2">Uncharacterized protein</fullName>
    </submittedName>
</protein>
<name>A0A3R7LVH8_9TRYP</name>
<feature type="region of interest" description="Disordered" evidence="1">
    <location>
        <begin position="20"/>
        <end position="52"/>
    </location>
</feature>